<dbReference type="EMBL" id="ML977318">
    <property type="protein sequence ID" value="KAF2117988.1"/>
    <property type="molecule type" value="Genomic_DNA"/>
</dbReference>
<organism evidence="1 2">
    <name type="scientific">Lophiotrema nucula</name>
    <dbReference type="NCBI Taxonomy" id="690887"/>
    <lineage>
        <taxon>Eukaryota</taxon>
        <taxon>Fungi</taxon>
        <taxon>Dikarya</taxon>
        <taxon>Ascomycota</taxon>
        <taxon>Pezizomycotina</taxon>
        <taxon>Dothideomycetes</taxon>
        <taxon>Pleosporomycetidae</taxon>
        <taxon>Pleosporales</taxon>
        <taxon>Lophiotremataceae</taxon>
        <taxon>Lophiotrema</taxon>
    </lineage>
</organism>
<evidence type="ECO:0000313" key="2">
    <source>
        <dbReference type="Proteomes" id="UP000799770"/>
    </source>
</evidence>
<dbReference type="OrthoDB" id="3794784at2759"/>
<name>A0A6A5ZHW3_9PLEO</name>
<dbReference type="SUPFAM" id="SSF81383">
    <property type="entry name" value="F-box domain"/>
    <property type="match status" value="1"/>
</dbReference>
<dbReference type="Gene3D" id="3.80.10.10">
    <property type="entry name" value="Ribonuclease Inhibitor"/>
    <property type="match status" value="1"/>
</dbReference>
<dbReference type="Proteomes" id="UP000799770">
    <property type="component" value="Unassembled WGS sequence"/>
</dbReference>
<dbReference type="SUPFAM" id="SSF52047">
    <property type="entry name" value="RNI-like"/>
    <property type="match status" value="1"/>
</dbReference>
<sequence>MERTRQHGNHSRLLTSTFPALSDELKLEIFHFIRSRDDQGNARLVSRDWDRLMRPRMWRKLSTDMESIMEDESIELLEQHACFRDIRVLTVCAYPPTTDALFSRFMHLLGDDQLLEYNGVKHSPLSLNQLHSLLRHQSKLRSFCARFDFSKTATTEQLSSWRAEEETALFTTSLRSLRSLRIYFRDGAINSAPQLTRQNWEVTCSIILINCAPLLDSLEIFGLRSMSSLLGGAPQSDTLPRTLTRILLADVDLSGLEERLAKAINLFSLRSLTIEYCKALVPFVQALATSIQYTGAELKVLTIRTQKREKRHHTRHMHHAVQDLLSSFEGLENLELDFGSGRSSDWEANLAGHHTLKRLLVSYRRMDDHLGRILEQCPNVRYFAYKSLSIALGDVADCQLPSTLPIELCAGLDAIAAAPTITTLRMLYAPGFGDDRANTMSPAWIEKAGRLAHRVATLVLTHLHLNLSNVKMLALSPTLRWENSEGDGNLHYYPHYFYKLRISNIDGRDMVEAAPLRNYAVERPAAADFAGPGNELSW</sequence>
<proteinExistence type="predicted"/>
<keyword evidence="2" id="KW-1185">Reference proteome</keyword>
<evidence type="ECO:0000313" key="1">
    <source>
        <dbReference type="EMBL" id="KAF2117988.1"/>
    </source>
</evidence>
<protein>
    <submittedName>
        <fullName evidence="1">Uncharacterized protein</fullName>
    </submittedName>
</protein>
<dbReference type="InterPro" id="IPR032675">
    <property type="entry name" value="LRR_dom_sf"/>
</dbReference>
<dbReference type="AlphaFoldDB" id="A0A6A5ZHW3"/>
<dbReference type="InterPro" id="IPR036047">
    <property type="entry name" value="F-box-like_dom_sf"/>
</dbReference>
<gene>
    <name evidence="1" type="ORF">BDV96DRAFT_597845</name>
</gene>
<accession>A0A6A5ZHW3</accession>
<reference evidence="1" key="1">
    <citation type="journal article" date="2020" name="Stud. Mycol.">
        <title>101 Dothideomycetes genomes: a test case for predicting lifestyles and emergence of pathogens.</title>
        <authorList>
            <person name="Haridas S."/>
            <person name="Albert R."/>
            <person name="Binder M."/>
            <person name="Bloem J."/>
            <person name="Labutti K."/>
            <person name="Salamov A."/>
            <person name="Andreopoulos B."/>
            <person name="Baker S."/>
            <person name="Barry K."/>
            <person name="Bills G."/>
            <person name="Bluhm B."/>
            <person name="Cannon C."/>
            <person name="Castanera R."/>
            <person name="Culley D."/>
            <person name="Daum C."/>
            <person name="Ezra D."/>
            <person name="Gonzalez J."/>
            <person name="Henrissat B."/>
            <person name="Kuo A."/>
            <person name="Liang C."/>
            <person name="Lipzen A."/>
            <person name="Lutzoni F."/>
            <person name="Magnuson J."/>
            <person name="Mondo S."/>
            <person name="Nolan M."/>
            <person name="Ohm R."/>
            <person name="Pangilinan J."/>
            <person name="Park H.-J."/>
            <person name="Ramirez L."/>
            <person name="Alfaro M."/>
            <person name="Sun H."/>
            <person name="Tritt A."/>
            <person name="Yoshinaga Y."/>
            <person name="Zwiers L.-H."/>
            <person name="Turgeon B."/>
            <person name="Goodwin S."/>
            <person name="Spatafora J."/>
            <person name="Crous P."/>
            <person name="Grigoriev I."/>
        </authorList>
    </citation>
    <scope>NUCLEOTIDE SEQUENCE</scope>
    <source>
        <strain evidence="1">CBS 627.86</strain>
    </source>
</reference>